<protein>
    <submittedName>
        <fullName evidence="1">Uncharacterized protein</fullName>
    </submittedName>
</protein>
<organism evidence="1">
    <name type="scientific">Lepeophtheirus salmonis</name>
    <name type="common">Salmon louse</name>
    <name type="synonym">Caligus salmonis</name>
    <dbReference type="NCBI Taxonomy" id="72036"/>
    <lineage>
        <taxon>Eukaryota</taxon>
        <taxon>Metazoa</taxon>
        <taxon>Ecdysozoa</taxon>
        <taxon>Arthropoda</taxon>
        <taxon>Crustacea</taxon>
        <taxon>Multicrustacea</taxon>
        <taxon>Hexanauplia</taxon>
        <taxon>Copepoda</taxon>
        <taxon>Siphonostomatoida</taxon>
        <taxon>Caligidae</taxon>
        <taxon>Lepeophtheirus</taxon>
    </lineage>
</organism>
<evidence type="ECO:0000313" key="1">
    <source>
        <dbReference type="EMBL" id="CDW33965.1"/>
    </source>
</evidence>
<name>A0A0K2U7E6_LEPSM</name>
<proteinExistence type="predicted"/>
<sequence>MQRKHLNNFWPTNLWLSSSTDCSPQDYRLWLYGEPVKPPPLQC</sequence>
<accession>A0A0K2U7E6</accession>
<dbReference type="AlphaFoldDB" id="A0A0K2U7E6"/>
<reference evidence="1" key="1">
    <citation type="submission" date="2014-05" db="EMBL/GenBank/DDBJ databases">
        <authorList>
            <person name="Chronopoulou M."/>
        </authorList>
    </citation>
    <scope>NUCLEOTIDE SEQUENCE</scope>
    <source>
        <tissue evidence="1">Whole organism</tissue>
    </source>
</reference>
<dbReference type="EMBL" id="HACA01016604">
    <property type="protein sequence ID" value="CDW33965.1"/>
    <property type="molecule type" value="Transcribed_RNA"/>
</dbReference>